<reference evidence="1" key="1">
    <citation type="submission" date="2022-06" db="EMBL/GenBank/DDBJ databases">
        <title>Aquibacillus sp. a new bacterium isolated from soil saline samples.</title>
        <authorList>
            <person name="Galisteo C."/>
            <person name="De La Haba R."/>
            <person name="Sanchez-Porro C."/>
            <person name="Ventosa A."/>
        </authorList>
    </citation>
    <scope>NUCLEOTIDE SEQUENCE</scope>
    <source>
        <strain evidence="1">3ASR75-11</strain>
    </source>
</reference>
<evidence type="ECO:0008006" key="3">
    <source>
        <dbReference type="Google" id="ProtNLM"/>
    </source>
</evidence>
<accession>A0A9X4ALS6</accession>
<evidence type="ECO:0000313" key="2">
    <source>
        <dbReference type="Proteomes" id="UP001145050"/>
    </source>
</evidence>
<organism evidence="1 2">
    <name type="scientific">Terrihalobacillus insolitus</name>
    <dbReference type="NCBI Taxonomy" id="2950438"/>
    <lineage>
        <taxon>Bacteria</taxon>
        <taxon>Bacillati</taxon>
        <taxon>Bacillota</taxon>
        <taxon>Bacilli</taxon>
        <taxon>Bacillales</taxon>
        <taxon>Bacillaceae</taxon>
        <taxon>Terrihalobacillus</taxon>
    </lineage>
</organism>
<gene>
    <name evidence="1" type="ORF">NC797_09285</name>
</gene>
<comment type="caution">
    <text evidence="1">The sequence shown here is derived from an EMBL/GenBank/DDBJ whole genome shotgun (WGS) entry which is preliminary data.</text>
</comment>
<dbReference type="AlphaFoldDB" id="A0A9X4ALS6"/>
<sequence length="61" mass="6910">MKTYTLTVFEKSGAKLLDVTFEATNDEEAKKIGGNRLSEEGYLNHTHRCVSPNGKLLLFHR</sequence>
<evidence type="ECO:0000313" key="1">
    <source>
        <dbReference type="EMBL" id="MDC3424702.1"/>
    </source>
</evidence>
<dbReference type="InterPro" id="IPR025544">
    <property type="entry name" value="YhzD"/>
</dbReference>
<dbReference type="EMBL" id="JAMQKB010000007">
    <property type="protein sequence ID" value="MDC3424702.1"/>
    <property type="molecule type" value="Genomic_DNA"/>
</dbReference>
<dbReference type="RefSeq" id="WP_272436502.1">
    <property type="nucleotide sequence ID" value="NZ_JAMQKB010000007.1"/>
</dbReference>
<name>A0A9X4ALS6_9BACI</name>
<proteinExistence type="predicted"/>
<keyword evidence="2" id="KW-1185">Reference proteome</keyword>
<protein>
    <recommendedName>
        <fullName evidence="3">YhzD-like protein</fullName>
    </recommendedName>
</protein>
<dbReference type="Proteomes" id="UP001145050">
    <property type="component" value="Unassembled WGS sequence"/>
</dbReference>
<dbReference type="Pfam" id="PF14120">
    <property type="entry name" value="YhzD"/>
    <property type="match status" value="1"/>
</dbReference>